<feature type="transmembrane region" description="Helical" evidence="9">
    <location>
        <begin position="114"/>
        <end position="137"/>
    </location>
</feature>
<dbReference type="Pfam" id="PF13520">
    <property type="entry name" value="AA_permease_2"/>
    <property type="match status" value="1"/>
</dbReference>
<evidence type="ECO:0000256" key="1">
    <source>
        <dbReference type="ARBA" id="ARBA00004651"/>
    </source>
</evidence>
<feature type="transmembrane region" description="Helical" evidence="9">
    <location>
        <begin position="356"/>
        <end position="375"/>
    </location>
</feature>
<evidence type="ECO:0000256" key="8">
    <source>
        <dbReference type="SAM" id="MobiDB-lite"/>
    </source>
</evidence>
<comment type="caution">
    <text evidence="10">The sequence shown here is derived from an EMBL/GenBank/DDBJ whole genome shotgun (WGS) entry which is preliminary data.</text>
</comment>
<protein>
    <recommendedName>
        <fullName evidence="12">Amino acid permease</fullName>
    </recommendedName>
</protein>
<feature type="transmembrane region" description="Helical" evidence="9">
    <location>
        <begin position="157"/>
        <end position="175"/>
    </location>
</feature>
<dbReference type="FunFam" id="1.20.1740.10:FF:000003">
    <property type="entry name" value="Y+L amino acid transporter 1 isoform X1"/>
    <property type="match status" value="1"/>
</dbReference>
<evidence type="ECO:0008006" key="12">
    <source>
        <dbReference type="Google" id="ProtNLM"/>
    </source>
</evidence>
<feature type="transmembrane region" description="Helical" evidence="9">
    <location>
        <begin position="259"/>
        <end position="284"/>
    </location>
</feature>
<keyword evidence="5 9" id="KW-0812">Transmembrane</keyword>
<sequence length="511" mass="56673">MATVDRLNSPTNEELLSVSENGKDSPQKDRIQMKRELGVLDGVGVIIGIIVGAGIFLSPKGVLLYAGSPGFALIVWILSGILATIGALCYAELGTMIPKSGGDYAYLNEAFGPLLAFLYMWSAFIVIMPTGNAVTAITFAQYLLQPFWMECHPPLEVVRLLAAVIIFFITMINCYDVKWVTKITDLFSLGKVLALFVIVLFGFIAFFRGDTTNLHQPMAGSNFHASAISLSFYSGLFSFAGWNYLNFVTEEIKDPYKNLPRAICISLPSVTIIYVLVNFAYFVVLSQEELLSSDAVAVTFGAKTLGYFKFIMSLFVAGCTFGSLNSNIFAASRLFFVGAQNGHLPQAISLIHINKFTPIPSLISMGILSIVLVVVDDVYSLINYTTFVESLFTLFSVAGLVWLRYKKPELKRPIKVNIVLPLLFFIIFAFLCTMPFFQEPVAVGIGFIIILTGIPVYMMFVSFGENFPTVRNLSRITKDMKIVKIRLMRFYKNRDDILNMGVILLSRLSST</sequence>
<feature type="transmembrane region" description="Helical" evidence="9">
    <location>
        <begin position="381"/>
        <end position="405"/>
    </location>
</feature>
<keyword evidence="11" id="KW-1185">Reference proteome</keyword>
<dbReference type="InterPro" id="IPR050598">
    <property type="entry name" value="AminoAcid_Transporter"/>
</dbReference>
<dbReference type="PANTHER" id="PTHR11785:SF240">
    <property type="entry name" value="LD25378P"/>
    <property type="match status" value="1"/>
</dbReference>
<dbReference type="Gene3D" id="1.20.1740.10">
    <property type="entry name" value="Amino acid/polyamine transporter I"/>
    <property type="match status" value="1"/>
</dbReference>
<evidence type="ECO:0000256" key="4">
    <source>
        <dbReference type="ARBA" id="ARBA00022475"/>
    </source>
</evidence>
<comment type="similarity">
    <text evidence="2">Belongs to the amino acid-polyamine-organocation (APC) superfamily. L-type amino acid transporter (LAT) (TC 2.A.3.8) family.</text>
</comment>
<dbReference type="GO" id="GO:0015179">
    <property type="term" value="F:L-amino acid transmembrane transporter activity"/>
    <property type="evidence" value="ECO:0007669"/>
    <property type="project" value="TreeGrafter"/>
</dbReference>
<evidence type="ECO:0000256" key="2">
    <source>
        <dbReference type="ARBA" id="ARBA00007040"/>
    </source>
</evidence>
<gene>
    <name evidence="10" type="ORF">V9T40_001235</name>
</gene>
<feature type="transmembrane region" description="Helical" evidence="9">
    <location>
        <begin position="70"/>
        <end position="93"/>
    </location>
</feature>
<feature type="transmembrane region" description="Helical" evidence="9">
    <location>
        <begin position="227"/>
        <end position="247"/>
    </location>
</feature>
<name>A0AAN9TRZ2_9HEMI</name>
<keyword evidence="6 9" id="KW-1133">Transmembrane helix</keyword>
<evidence type="ECO:0000256" key="6">
    <source>
        <dbReference type="ARBA" id="ARBA00022989"/>
    </source>
</evidence>
<accession>A0AAN9TRZ2</accession>
<dbReference type="InterPro" id="IPR002293">
    <property type="entry name" value="AA/rel_permease1"/>
</dbReference>
<evidence type="ECO:0000256" key="5">
    <source>
        <dbReference type="ARBA" id="ARBA00022692"/>
    </source>
</evidence>
<organism evidence="10 11">
    <name type="scientific">Parthenolecanium corni</name>
    <dbReference type="NCBI Taxonomy" id="536013"/>
    <lineage>
        <taxon>Eukaryota</taxon>
        <taxon>Metazoa</taxon>
        <taxon>Ecdysozoa</taxon>
        <taxon>Arthropoda</taxon>
        <taxon>Hexapoda</taxon>
        <taxon>Insecta</taxon>
        <taxon>Pterygota</taxon>
        <taxon>Neoptera</taxon>
        <taxon>Paraneoptera</taxon>
        <taxon>Hemiptera</taxon>
        <taxon>Sternorrhyncha</taxon>
        <taxon>Coccoidea</taxon>
        <taxon>Coccidae</taxon>
        <taxon>Parthenolecanium</taxon>
    </lineage>
</organism>
<feature type="region of interest" description="Disordered" evidence="8">
    <location>
        <begin position="1"/>
        <end position="28"/>
    </location>
</feature>
<dbReference type="PANTHER" id="PTHR11785">
    <property type="entry name" value="AMINO ACID TRANSPORTER"/>
    <property type="match status" value="1"/>
</dbReference>
<feature type="transmembrane region" description="Helical" evidence="9">
    <location>
        <begin position="37"/>
        <end position="58"/>
    </location>
</feature>
<evidence type="ECO:0000256" key="9">
    <source>
        <dbReference type="SAM" id="Phobius"/>
    </source>
</evidence>
<keyword evidence="7 9" id="KW-0472">Membrane</keyword>
<dbReference type="AlphaFoldDB" id="A0AAN9TRZ2"/>
<dbReference type="GO" id="GO:0005886">
    <property type="term" value="C:plasma membrane"/>
    <property type="evidence" value="ECO:0007669"/>
    <property type="project" value="UniProtKB-SubCell"/>
</dbReference>
<feature type="transmembrane region" description="Helical" evidence="9">
    <location>
        <begin position="417"/>
        <end position="437"/>
    </location>
</feature>
<feature type="transmembrane region" description="Helical" evidence="9">
    <location>
        <begin position="304"/>
        <end position="324"/>
    </location>
</feature>
<keyword evidence="4" id="KW-1003">Cell membrane</keyword>
<evidence type="ECO:0000256" key="3">
    <source>
        <dbReference type="ARBA" id="ARBA00022448"/>
    </source>
</evidence>
<dbReference type="PIRSF" id="PIRSF006060">
    <property type="entry name" value="AA_transporter"/>
    <property type="match status" value="1"/>
</dbReference>
<keyword evidence="3" id="KW-0813">Transport</keyword>
<dbReference type="Proteomes" id="UP001367676">
    <property type="component" value="Unassembled WGS sequence"/>
</dbReference>
<dbReference type="EMBL" id="JBBCAQ010000034">
    <property type="protein sequence ID" value="KAK7580606.1"/>
    <property type="molecule type" value="Genomic_DNA"/>
</dbReference>
<proteinExistence type="inferred from homology"/>
<evidence type="ECO:0000313" key="10">
    <source>
        <dbReference type="EMBL" id="KAK7580606.1"/>
    </source>
</evidence>
<evidence type="ECO:0000256" key="7">
    <source>
        <dbReference type="ARBA" id="ARBA00023136"/>
    </source>
</evidence>
<comment type="subcellular location">
    <subcellularLocation>
        <location evidence="1">Cell membrane</location>
        <topology evidence="1">Multi-pass membrane protein</topology>
    </subcellularLocation>
</comment>
<feature type="transmembrane region" description="Helical" evidence="9">
    <location>
        <begin position="187"/>
        <end position="207"/>
    </location>
</feature>
<reference evidence="10 11" key="1">
    <citation type="submission" date="2024-03" db="EMBL/GenBank/DDBJ databases">
        <title>Adaptation during the transition from Ophiocordyceps entomopathogen to insect associate is accompanied by gene loss and intensified selection.</title>
        <authorList>
            <person name="Ward C.M."/>
            <person name="Onetto C.A."/>
            <person name="Borneman A.R."/>
        </authorList>
    </citation>
    <scope>NUCLEOTIDE SEQUENCE [LARGE SCALE GENOMIC DNA]</scope>
    <source>
        <strain evidence="10">AWRI1</strain>
        <tissue evidence="10">Single Adult Female</tissue>
    </source>
</reference>
<evidence type="ECO:0000313" key="11">
    <source>
        <dbReference type="Proteomes" id="UP001367676"/>
    </source>
</evidence>
<feature type="compositionally biased region" description="Polar residues" evidence="8">
    <location>
        <begin position="1"/>
        <end position="20"/>
    </location>
</feature>
<feature type="transmembrane region" description="Helical" evidence="9">
    <location>
        <begin position="443"/>
        <end position="463"/>
    </location>
</feature>